<dbReference type="Proteomes" id="UP000483839">
    <property type="component" value="Unassembled WGS sequence"/>
</dbReference>
<evidence type="ECO:0000313" key="2">
    <source>
        <dbReference type="Proteomes" id="UP000483839"/>
    </source>
</evidence>
<sequence>MLNITAKYPHQLPDGSIDGTNVILDGTDSHSGWHIPLVLPKEYLDKSQDEVLKLCQEMINQQLDPAKALAEKFDELKSVTTTSSQSLITLISILYGKGTLTDEDIISIG</sequence>
<dbReference type="AlphaFoldDB" id="A0A6L6G5M5"/>
<proteinExistence type="predicted"/>
<dbReference type="EMBL" id="WLXI01000002">
    <property type="protein sequence ID" value="MTD00731.1"/>
    <property type="molecule type" value="Genomic_DNA"/>
</dbReference>
<name>A0A6L6G5M5_STRUB</name>
<dbReference type="Pfam" id="PF07104">
    <property type="entry name" value="DUF1366"/>
    <property type="match status" value="1"/>
</dbReference>
<protein>
    <submittedName>
        <fullName evidence="1">DUF1366 domain-containing protein</fullName>
    </submittedName>
</protein>
<reference evidence="1 2" key="1">
    <citation type="submission" date="2019-11" db="EMBL/GenBank/DDBJ databases">
        <title>Streptococcus uberis isolated from clinical mastitis cases on a southeastern Queensland dairy.</title>
        <authorList>
            <person name="Workentine M.L."/>
            <person name="Price R."/>
            <person name="Olchowy T."/>
        </authorList>
    </citation>
    <scope>NUCLEOTIDE SEQUENCE [LARGE SCALE GENOMIC DNA]</scope>
    <source>
        <strain evidence="1 2">OLC4459-A17</strain>
    </source>
</reference>
<comment type="caution">
    <text evidence="1">The sequence shown here is derived from an EMBL/GenBank/DDBJ whole genome shotgun (WGS) entry which is preliminary data.</text>
</comment>
<dbReference type="InterPro" id="IPR009796">
    <property type="entry name" value="DUF1366"/>
</dbReference>
<dbReference type="RefSeq" id="WP_154617003.1">
    <property type="nucleotide sequence ID" value="NZ_JADFBT010000012.1"/>
</dbReference>
<gene>
    <name evidence="1" type="ORF">GKS16_00285</name>
</gene>
<evidence type="ECO:0000313" key="1">
    <source>
        <dbReference type="EMBL" id="MTD00731.1"/>
    </source>
</evidence>
<accession>A0A6L6G5M5</accession>
<organism evidence="1 2">
    <name type="scientific">Streptococcus uberis</name>
    <dbReference type="NCBI Taxonomy" id="1349"/>
    <lineage>
        <taxon>Bacteria</taxon>
        <taxon>Bacillati</taxon>
        <taxon>Bacillota</taxon>
        <taxon>Bacilli</taxon>
        <taxon>Lactobacillales</taxon>
        <taxon>Streptococcaceae</taxon>
        <taxon>Streptococcus</taxon>
    </lineage>
</organism>